<dbReference type="SUPFAM" id="SSF51412">
    <property type="entry name" value="Inosine monophosphate dehydrogenase (IMPDH)"/>
    <property type="match status" value="1"/>
</dbReference>
<dbReference type="CDD" id="cd04730">
    <property type="entry name" value="NPD_like"/>
    <property type="match status" value="1"/>
</dbReference>
<evidence type="ECO:0000313" key="10">
    <source>
        <dbReference type="EMBL" id="MEJ2903231.1"/>
    </source>
</evidence>
<dbReference type="Gene3D" id="3.20.20.70">
    <property type="entry name" value="Aldolase class I"/>
    <property type="match status" value="1"/>
</dbReference>
<reference evidence="10 11" key="1">
    <citation type="submission" date="2024-03" db="EMBL/GenBank/DDBJ databases">
        <title>Sequence of Lycoming College Course Isolates.</title>
        <authorList>
            <person name="Plotts O."/>
            <person name="Newman J."/>
        </authorList>
    </citation>
    <scope>NUCLEOTIDE SEQUENCE [LARGE SCALE GENOMIC DNA]</scope>
    <source>
        <strain evidence="10 11">CJB-3</strain>
    </source>
</reference>
<dbReference type="Pfam" id="PF03060">
    <property type="entry name" value="NMO"/>
    <property type="match status" value="1"/>
</dbReference>
<dbReference type="RefSeq" id="WP_246269425.1">
    <property type="nucleotide sequence ID" value="NZ_JABMKW010000008.1"/>
</dbReference>
<gene>
    <name evidence="10" type="ORF">WAE58_12385</name>
</gene>
<dbReference type="PANTHER" id="PTHR42747">
    <property type="entry name" value="NITRONATE MONOOXYGENASE-RELATED"/>
    <property type="match status" value="1"/>
</dbReference>
<proteinExistence type="inferred from homology"/>
<sequence>MMWYETRASKILGIDYPILQGPFGGNLSSVALVSTVSNAGGLGGYGAYTLSPQEIIEVDQQIKAATNKPYNINLWVSDTDAVDGTVSDEQFKQAQTLFKPYFDEVGIALPEKPAPFKSRFENQLEVILHQKPPVFSFMFGLLDEDVLEQCRRLGIVTVGAATILDEAIALEATGVDLIIASGFEAGGHRPSFLASAESSVTGTFVLLQLIKEKVKTPVIAAGGIANGRGVAAALGLGADAAQIGTAFLATEESNATAVHREMLFSDNAKYTTLSRAYTGRLGRGITSRLAKDMIHKEHGFLPFPLQTQFMSHLRKGAIEQEKWDLILFWGGQIAPILKHRKAGVLMQSILEETTAYFDQL</sequence>
<evidence type="ECO:0000256" key="1">
    <source>
        <dbReference type="ARBA" id="ARBA00001917"/>
    </source>
</evidence>
<dbReference type="InterPro" id="IPR004136">
    <property type="entry name" value="NMO"/>
</dbReference>
<evidence type="ECO:0000313" key="11">
    <source>
        <dbReference type="Proteomes" id="UP001378956"/>
    </source>
</evidence>
<dbReference type="EMBL" id="JBBEUB010000003">
    <property type="protein sequence ID" value="MEJ2903231.1"/>
    <property type="molecule type" value="Genomic_DNA"/>
</dbReference>
<evidence type="ECO:0000256" key="2">
    <source>
        <dbReference type="ARBA" id="ARBA00009881"/>
    </source>
</evidence>
<dbReference type="Proteomes" id="UP001378956">
    <property type="component" value="Unassembled WGS sequence"/>
</dbReference>
<evidence type="ECO:0000256" key="3">
    <source>
        <dbReference type="ARBA" id="ARBA00022575"/>
    </source>
</evidence>
<keyword evidence="6 10" id="KW-0560">Oxidoreductase</keyword>
<evidence type="ECO:0000256" key="8">
    <source>
        <dbReference type="ARBA" id="ARBA00031155"/>
    </source>
</evidence>
<keyword evidence="11" id="KW-1185">Reference proteome</keyword>
<keyword evidence="4" id="KW-0285">Flavoprotein</keyword>
<keyword evidence="7 10" id="KW-0503">Monooxygenase</keyword>
<keyword evidence="3" id="KW-0216">Detoxification</keyword>
<name>A0ABU8NM38_9SPHI</name>
<evidence type="ECO:0000256" key="6">
    <source>
        <dbReference type="ARBA" id="ARBA00023002"/>
    </source>
</evidence>
<dbReference type="InterPro" id="IPR013785">
    <property type="entry name" value="Aldolase_TIM"/>
</dbReference>
<organism evidence="10 11">
    <name type="scientific">Pedobacter panaciterrae</name>
    <dbReference type="NCBI Taxonomy" id="363849"/>
    <lineage>
        <taxon>Bacteria</taxon>
        <taxon>Pseudomonadati</taxon>
        <taxon>Bacteroidota</taxon>
        <taxon>Sphingobacteriia</taxon>
        <taxon>Sphingobacteriales</taxon>
        <taxon>Sphingobacteriaceae</taxon>
        <taxon>Pedobacter</taxon>
    </lineage>
</organism>
<evidence type="ECO:0000256" key="9">
    <source>
        <dbReference type="ARBA" id="ARBA00049401"/>
    </source>
</evidence>
<dbReference type="GO" id="GO:0004497">
    <property type="term" value="F:monooxygenase activity"/>
    <property type="evidence" value="ECO:0007669"/>
    <property type="project" value="UniProtKB-KW"/>
</dbReference>
<evidence type="ECO:0000256" key="4">
    <source>
        <dbReference type="ARBA" id="ARBA00022630"/>
    </source>
</evidence>
<dbReference type="PANTHER" id="PTHR42747:SF3">
    <property type="entry name" value="NITRONATE MONOOXYGENASE-RELATED"/>
    <property type="match status" value="1"/>
</dbReference>
<accession>A0ABU8NM38</accession>
<keyword evidence="5" id="KW-0288">FMN</keyword>
<protein>
    <recommendedName>
        <fullName evidence="8">Propionate 3-nitronate monooxygenase</fullName>
    </recommendedName>
</protein>
<evidence type="ECO:0000256" key="5">
    <source>
        <dbReference type="ARBA" id="ARBA00022643"/>
    </source>
</evidence>
<comment type="catalytic activity">
    <reaction evidence="9">
        <text>3 propionate 3-nitronate + 3 O2 + H2O = 3 3-oxopropanoate + 2 nitrate + nitrite + H2O2 + 3 H(+)</text>
        <dbReference type="Rhea" id="RHEA:57332"/>
        <dbReference type="ChEBI" id="CHEBI:15377"/>
        <dbReference type="ChEBI" id="CHEBI:15378"/>
        <dbReference type="ChEBI" id="CHEBI:15379"/>
        <dbReference type="ChEBI" id="CHEBI:16240"/>
        <dbReference type="ChEBI" id="CHEBI:16301"/>
        <dbReference type="ChEBI" id="CHEBI:17632"/>
        <dbReference type="ChEBI" id="CHEBI:33190"/>
        <dbReference type="ChEBI" id="CHEBI:136067"/>
    </reaction>
</comment>
<comment type="caution">
    <text evidence="10">The sequence shown here is derived from an EMBL/GenBank/DDBJ whole genome shotgun (WGS) entry which is preliminary data.</text>
</comment>
<comment type="similarity">
    <text evidence="2">Belongs to the nitronate monooxygenase family. NMO class I subfamily.</text>
</comment>
<comment type="cofactor">
    <cofactor evidence="1">
        <name>FMN</name>
        <dbReference type="ChEBI" id="CHEBI:58210"/>
    </cofactor>
</comment>
<evidence type="ECO:0000256" key="7">
    <source>
        <dbReference type="ARBA" id="ARBA00023033"/>
    </source>
</evidence>